<gene>
    <name evidence="6" type="ORF">GQF63_09675</name>
</gene>
<dbReference type="Gene3D" id="2.160.20.10">
    <property type="entry name" value="Single-stranded right-handed beta-helix, Pectin lyase-like"/>
    <property type="match status" value="1"/>
</dbReference>
<sequence length="493" mass="55389">MKRLLTLIMCLCCLQVLAKDYDVKDFGVEGNGTTLNTRSIQAAIDYVSTHGGGRLVFTPGNYVTGTIYMKSNVILHLERGASILGSLNPWDYDKDPYINWKSLIYAIKQENIGITGQGIINGRGFDNAMNTLNLVHRGLIEDELKYDRVREWNRPENIYFRECKNIKMIGITLKDPGSWNQTYDQCQNILVDSMTVDSKSYWNNDGIDIVDCKDVVIRNSHFDAADDAICFKSHDANAICENVLVENCTARSSASGLKFGTVSRGGFRNFVIRNLTVYDTYRSAITFAAVDGGLVENILVDGVRSINTGNVIFLRIGDRWSKGKRPVMRNITIKNVYAEVPMDKPDKGYNYEGPIEDLPRNISPASIIGLPNHLIENVTLENIEMVYPGAGNPYYAKRGLTPEELDGIPEMEAAYPEFSQFKELPAWGFYIRHAKNINFKNVTFRAMAPDYRPSIVADDLQGGSFTGMTFDEVKAGNKEQIFLHNSKNVEIQK</sequence>
<dbReference type="Proteomes" id="UP000435036">
    <property type="component" value="Unassembled WGS sequence"/>
</dbReference>
<dbReference type="PANTHER" id="PTHR31339">
    <property type="entry name" value="PECTIN LYASE-RELATED"/>
    <property type="match status" value="1"/>
</dbReference>
<dbReference type="SMART" id="SM00710">
    <property type="entry name" value="PbH1"/>
    <property type="match status" value="4"/>
</dbReference>
<dbReference type="GO" id="GO:0004650">
    <property type="term" value="F:polygalacturonase activity"/>
    <property type="evidence" value="ECO:0007669"/>
    <property type="project" value="InterPro"/>
</dbReference>
<organism evidence="6 7">
    <name type="scientific">Sphingobacterium humi</name>
    <dbReference type="NCBI Taxonomy" id="1796905"/>
    <lineage>
        <taxon>Bacteria</taxon>
        <taxon>Pseudomonadati</taxon>
        <taxon>Bacteroidota</taxon>
        <taxon>Sphingobacteriia</taxon>
        <taxon>Sphingobacteriales</taxon>
        <taxon>Sphingobacteriaceae</taxon>
        <taxon>Sphingobacterium</taxon>
    </lineage>
</organism>
<dbReference type="InterPro" id="IPR000743">
    <property type="entry name" value="Glyco_hydro_28"/>
</dbReference>
<dbReference type="AlphaFoldDB" id="A0A6N8KZX9"/>
<comment type="similarity">
    <text evidence="1 4">Belongs to the glycosyl hydrolase 28 family.</text>
</comment>
<evidence type="ECO:0000313" key="7">
    <source>
        <dbReference type="Proteomes" id="UP000435036"/>
    </source>
</evidence>
<evidence type="ECO:0000256" key="3">
    <source>
        <dbReference type="ARBA" id="ARBA00023295"/>
    </source>
</evidence>
<evidence type="ECO:0000256" key="5">
    <source>
        <dbReference type="SAM" id="SignalP"/>
    </source>
</evidence>
<dbReference type="Pfam" id="PF00295">
    <property type="entry name" value="Glyco_hydro_28"/>
    <property type="match status" value="1"/>
</dbReference>
<keyword evidence="2 4" id="KW-0378">Hydrolase</keyword>
<keyword evidence="3 4" id="KW-0326">Glycosidase</keyword>
<evidence type="ECO:0000256" key="1">
    <source>
        <dbReference type="ARBA" id="ARBA00008834"/>
    </source>
</evidence>
<dbReference type="InterPro" id="IPR012334">
    <property type="entry name" value="Pectin_lyas_fold"/>
</dbReference>
<dbReference type="SUPFAM" id="SSF51126">
    <property type="entry name" value="Pectin lyase-like"/>
    <property type="match status" value="1"/>
</dbReference>
<feature type="signal peptide" evidence="5">
    <location>
        <begin position="1"/>
        <end position="18"/>
    </location>
</feature>
<dbReference type="InterPro" id="IPR011050">
    <property type="entry name" value="Pectin_lyase_fold/virulence"/>
</dbReference>
<evidence type="ECO:0000313" key="6">
    <source>
        <dbReference type="EMBL" id="MVZ62289.1"/>
    </source>
</evidence>
<dbReference type="EMBL" id="WSQA01000006">
    <property type="protein sequence ID" value="MVZ62289.1"/>
    <property type="molecule type" value="Genomic_DNA"/>
</dbReference>
<reference evidence="6 7" key="1">
    <citation type="submission" date="2019-12" db="EMBL/GenBank/DDBJ databases">
        <authorList>
            <person name="Dong K."/>
        </authorList>
    </citation>
    <scope>NUCLEOTIDE SEQUENCE [LARGE SCALE GENOMIC DNA]</scope>
    <source>
        <strain evidence="6 7">JCM 31225</strain>
    </source>
</reference>
<feature type="chain" id="PRO_5026810521" evidence="5">
    <location>
        <begin position="19"/>
        <end position="493"/>
    </location>
</feature>
<evidence type="ECO:0000256" key="4">
    <source>
        <dbReference type="RuleBase" id="RU361169"/>
    </source>
</evidence>
<keyword evidence="5" id="KW-0732">Signal</keyword>
<accession>A0A6N8KZX9</accession>
<name>A0A6N8KZX9_9SPHI</name>
<dbReference type="OrthoDB" id="9795222at2"/>
<dbReference type="InterPro" id="IPR051801">
    <property type="entry name" value="GH28_Enzymes"/>
</dbReference>
<protein>
    <submittedName>
        <fullName evidence="6">Glycoside hydrolase</fullName>
    </submittedName>
</protein>
<dbReference type="InterPro" id="IPR006626">
    <property type="entry name" value="PbH1"/>
</dbReference>
<dbReference type="RefSeq" id="WP_160369027.1">
    <property type="nucleotide sequence ID" value="NZ_WSQA01000006.1"/>
</dbReference>
<comment type="caution">
    <text evidence="6">The sequence shown here is derived from an EMBL/GenBank/DDBJ whole genome shotgun (WGS) entry which is preliminary data.</text>
</comment>
<keyword evidence="7" id="KW-1185">Reference proteome</keyword>
<proteinExistence type="inferred from homology"/>
<dbReference type="GO" id="GO:0005975">
    <property type="term" value="P:carbohydrate metabolic process"/>
    <property type="evidence" value="ECO:0007669"/>
    <property type="project" value="InterPro"/>
</dbReference>
<dbReference type="PANTHER" id="PTHR31339:SF9">
    <property type="entry name" value="PLASMIN AND FIBRONECTIN-BINDING PROTEIN A"/>
    <property type="match status" value="1"/>
</dbReference>
<evidence type="ECO:0000256" key="2">
    <source>
        <dbReference type="ARBA" id="ARBA00022801"/>
    </source>
</evidence>